<evidence type="ECO:0000313" key="10">
    <source>
        <dbReference type="EMBL" id="CAB0149446.1"/>
    </source>
</evidence>
<proteinExistence type="inferred from homology"/>
<dbReference type="NCBIfam" id="TIGR02532">
    <property type="entry name" value="IV_pilin_GFxxxE"/>
    <property type="match status" value="1"/>
</dbReference>
<organism evidence="10 11">
    <name type="scientific">Pseudidiomarina piscicola</name>
    <dbReference type="NCBI Taxonomy" id="2614830"/>
    <lineage>
        <taxon>Bacteria</taxon>
        <taxon>Pseudomonadati</taxon>
        <taxon>Pseudomonadota</taxon>
        <taxon>Gammaproteobacteria</taxon>
        <taxon>Alteromonadales</taxon>
        <taxon>Idiomarinaceae</taxon>
        <taxon>Pseudidiomarina</taxon>
    </lineage>
</organism>
<protein>
    <submittedName>
        <fullName evidence="10">Type II secretion system protein I</fullName>
    </submittedName>
</protein>
<sequence>MISNRRARGFTFVEVLVALVIIAIGVAGLVSLQRMFIQSSTRATERTAAMEMAQAKIEELRFTTYADLAAGSDTESRDGKSYALAWTKTDQYLAAGNWVTASSPSAPDPLPSEPDAKAIAVTVSWTERAGASESLTLEAWFNSIAGRDGGLVVTVPSPQQRPSVTYNPGAAPEVIAIRLTDDDSAETYKVKETTKPTPQVQSVGDRLQVTFDTVTYDEASQTQRIEDFVTVSCACSFVGLGDEGKTPARLILEDQSLVLDPNGSVNTRKMVGEPADSNQPELCTLCCRDHHDNSEMYQAQNVYRQEKLDLREPSGNHRHFTNVNGVLTKADSLGDVYEESCRMRRVNGYYVTYPDWSIKAVNVMSSEYLVNSGSSGVYTDYVRDTIRALILDNDLPTPPTGRDIEVVPGAYQMIGRAIYLDAMTTEHENTVKTALQNGEDDWLSKVPFYEVNLTLLGEWDSSAPSVATVTSEPIETIVDPENNYYGTYSRGRLQTASGGTTTVGIEVGAGNASILGNGAIHVTDNGVTYTSSLDATVIAEDSDDVELYSITGEINCLFYKVRGKNASWEACKSNDFRDVTITSSNPNISCSISTIGNTNTTGYSCDGIRAGSSVSISFGSSEPNTTTFDPASFIEESISENVTQNTEMRIN</sequence>
<dbReference type="InterPro" id="IPR012902">
    <property type="entry name" value="N_methyl_site"/>
</dbReference>
<dbReference type="RefSeq" id="WP_173919090.1">
    <property type="nucleotide sequence ID" value="NZ_CADCXY010000001.1"/>
</dbReference>
<dbReference type="GO" id="GO:0015627">
    <property type="term" value="C:type II protein secretion system complex"/>
    <property type="evidence" value="ECO:0007669"/>
    <property type="project" value="InterPro"/>
</dbReference>
<evidence type="ECO:0000256" key="9">
    <source>
        <dbReference type="SAM" id="Phobius"/>
    </source>
</evidence>
<evidence type="ECO:0000256" key="3">
    <source>
        <dbReference type="ARBA" id="ARBA00022475"/>
    </source>
</evidence>
<keyword evidence="5" id="KW-0997">Cell inner membrane</keyword>
<dbReference type="AlphaFoldDB" id="A0A6S6WL01"/>
<keyword evidence="7 9" id="KW-1133">Transmembrane helix</keyword>
<evidence type="ECO:0000256" key="7">
    <source>
        <dbReference type="ARBA" id="ARBA00022989"/>
    </source>
</evidence>
<dbReference type="Pfam" id="PF07963">
    <property type="entry name" value="N_methyl"/>
    <property type="match status" value="1"/>
</dbReference>
<comment type="similarity">
    <text evidence="2">Belongs to the GSP I family.</text>
</comment>
<dbReference type="GO" id="GO:0015628">
    <property type="term" value="P:protein secretion by the type II secretion system"/>
    <property type="evidence" value="ECO:0007669"/>
    <property type="project" value="InterPro"/>
</dbReference>
<keyword evidence="8 9" id="KW-0472">Membrane</keyword>
<dbReference type="InterPro" id="IPR010052">
    <property type="entry name" value="T2SS_protein-GspI"/>
</dbReference>
<name>A0A6S6WL01_9GAMM</name>
<feature type="transmembrane region" description="Helical" evidence="9">
    <location>
        <begin position="12"/>
        <end position="32"/>
    </location>
</feature>
<keyword evidence="6 9" id="KW-0812">Transmembrane</keyword>
<reference evidence="10 11" key="1">
    <citation type="submission" date="2020-02" db="EMBL/GenBank/DDBJ databases">
        <authorList>
            <person name="Rodrigo-Torres L."/>
            <person name="Arahal R. D."/>
            <person name="Lucena T."/>
        </authorList>
    </citation>
    <scope>NUCLEOTIDE SEQUENCE [LARGE SCALE GENOMIC DNA]</scope>
    <source>
        <strain evidence="10 11">CECT 9734</strain>
    </source>
</reference>
<evidence type="ECO:0000256" key="8">
    <source>
        <dbReference type="ARBA" id="ARBA00023136"/>
    </source>
</evidence>
<dbReference type="PANTHER" id="PTHR38779">
    <property type="entry name" value="TYPE II SECRETION SYSTEM PROTEIN I-RELATED"/>
    <property type="match status" value="1"/>
</dbReference>
<dbReference type="Proteomes" id="UP000481517">
    <property type="component" value="Unassembled WGS sequence"/>
</dbReference>
<evidence type="ECO:0000256" key="5">
    <source>
        <dbReference type="ARBA" id="ARBA00022519"/>
    </source>
</evidence>
<keyword evidence="4" id="KW-0488">Methylation</keyword>
<keyword evidence="3" id="KW-1003">Cell membrane</keyword>
<evidence type="ECO:0000256" key="1">
    <source>
        <dbReference type="ARBA" id="ARBA00004377"/>
    </source>
</evidence>
<gene>
    <name evidence="10" type="primary">xcpV_1</name>
    <name evidence="10" type="ORF">PSI9734_00009</name>
</gene>
<evidence type="ECO:0000313" key="11">
    <source>
        <dbReference type="Proteomes" id="UP000481517"/>
    </source>
</evidence>
<comment type="subcellular location">
    <subcellularLocation>
        <location evidence="1">Cell inner membrane</location>
        <topology evidence="1">Single-pass membrane protein</topology>
    </subcellularLocation>
</comment>
<evidence type="ECO:0000256" key="2">
    <source>
        <dbReference type="ARBA" id="ARBA00008358"/>
    </source>
</evidence>
<accession>A0A6S6WL01</accession>
<dbReference type="PANTHER" id="PTHR38779:SF2">
    <property type="entry name" value="TYPE II SECRETION SYSTEM PROTEIN I-RELATED"/>
    <property type="match status" value="1"/>
</dbReference>
<dbReference type="GO" id="GO:0005886">
    <property type="term" value="C:plasma membrane"/>
    <property type="evidence" value="ECO:0007669"/>
    <property type="project" value="UniProtKB-SubCell"/>
</dbReference>
<dbReference type="EMBL" id="CADCXY010000001">
    <property type="protein sequence ID" value="CAB0149446.1"/>
    <property type="molecule type" value="Genomic_DNA"/>
</dbReference>
<evidence type="ECO:0000256" key="6">
    <source>
        <dbReference type="ARBA" id="ARBA00022692"/>
    </source>
</evidence>
<keyword evidence="11" id="KW-1185">Reference proteome</keyword>
<evidence type="ECO:0000256" key="4">
    <source>
        <dbReference type="ARBA" id="ARBA00022481"/>
    </source>
</evidence>